<evidence type="ECO:0000313" key="3">
    <source>
        <dbReference type="Proteomes" id="UP000006690"/>
    </source>
</evidence>
<protein>
    <submittedName>
        <fullName evidence="2">Uncharacterized protein</fullName>
    </submittedName>
</protein>
<reference evidence="3" key="1">
    <citation type="journal article" date="2012" name="Appl. Microbiol. Biotechnol.">
        <title>The complete genome sequence of Pantoea ananatis AJ13355, an organism with great biotechnological potential.</title>
        <authorList>
            <person name="Hara Y."/>
            <person name="Kadotani N."/>
            <person name="Izui H."/>
            <person name="Katashkina J.I."/>
            <person name="Kuvaeva T.M."/>
            <person name="Andreeva I.G."/>
            <person name="Golubeva L.I."/>
            <person name="Malko D.B."/>
            <person name="Makeev V.J."/>
            <person name="Mashko S.V."/>
            <person name="Kozlov Y.I."/>
        </authorList>
    </citation>
    <scope>NUCLEOTIDE SEQUENCE [LARGE SCALE GENOMIC DNA]</scope>
    <source>
        <strain evidence="3">AJ13355</strain>
    </source>
</reference>
<dbReference type="EMBL" id="AP012032">
    <property type="protein sequence ID" value="BAK11822.1"/>
    <property type="molecule type" value="Genomic_DNA"/>
</dbReference>
<dbReference type="OrthoDB" id="6536372at2"/>
<sequence>MAFPGIHVIEGLTTNPSLNSDTSGSFLPSEILKESLILMSSLEPMEIASLSKRETSVIASALNDYKNNSNSRFKNPPTEQATGRRPNGEIKHINNRILGIPVQHYNTTSMGAVALSSATLLAIFWTSTAGLFSIVGRSIVPAVASLGGIGLSYHSNNRTLSINQLAAHLKNLADNFNSAHDALVAFSQKAKLKKHNFKPSKDTEPTFAGEVISKNPIPAAHRERMSYILNQFTFTEYQRVELIGDSANFVKLFFNQNEQLTLTKIEYGYLTAMDIP</sequence>
<feature type="region of interest" description="Disordered" evidence="1">
    <location>
        <begin position="68"/>
        <end position="87"/>
    </location>
</feature>
<feature type="compositionally biased region" description="Polar residues" evidence="1">
    <location>
        <begin position="68"/>
        <end position="81"/>
    </location>
</feature>
<organism evidence="2 3">
    <name type="scientific">Pantoea ananatis (strain AJ13355)</name>
    <dbReference type="NCBI Taxonomy" id="932677"/>
    <lineage>
        <taxon>Bacteria</taxon>
        <taxon>Pseudomonadati</taxon>
        <taxon>Pseudomonadota</taxon>
        <taxon>Gammaproteobacteria</taxon>
        <taxon>Enterobacterales</taxon>
        <taxon>Erwiniaceae</taxon>
        <taxon>Pantoea</taxon>
    </lineage>
</organism>
<dbReference type="eggNOG" id="ENOG5033T5J">
    <property type="taxonomic scope" value="Bacteria"/>
</dbReference>
<dbReference type="GeneID" id="57267657"/>
<proteinExistence type="predicted"/>
<name>A0A0H3L4R0_PANAA</name>
<evidence type="ECO:0000256" key="1">
    <source>
        <dbReference type="SAM" id="MobiDB-lite"/>
    </source>
</evidence>
<dbReference type="KEGG" id="paj:PAJ_1742"/>
<accession>A0A0H3L4R0</accession>
<dbReference type="Proteomes" id="UP000006690">
    <property type="component" value="Chromosome"/>
</dbReference>
<dbReference type="HOGENOM" id="CLU_1007769_0_0_6"/>
<evidence type="ECO:0000313" key="2">
    <source>
        <dbReference type="EMBL" id="BAK11822.1"/>
    </source>
</evidence>
<gene>
    <name evidence="2" type="ordered locus">PAJ_1742</name>
</gene>
<dbReference type="RefSeq" id="WP_013026324.1">
    <property type="nucleotide sequence ID" value="NC_017531.2"/>
</dbReference>
<dbReference type="PATRIC" id="fig|553.3.peg.1657"/>
<dbReference type="AlphaFoldDB" id="A0A0H3L4R0"/>